<gene>
    <name evidence="2" type="ORF">WJX74_003124</name>
</gene>
<dbReference type="InterPro" id="IPR017411">
    <property type="entry name" value="Tom22_pln"/>
</dbReference>
<dbReference type="CDD" id="cd22884">
    <property type="entry name" value="TOM22"/>
    <property type="match status" value="1"/>
</dbReference>
<name>A0AAW1Q5Q2_9CHLO</name>
<reference evidence="2 3" key="1">
    <citation type="journal article" date="2024" name="Nat. Commun.">
        <title>Phylogenomics reveals the evolutionary origins of lichenization in chlorophyte algae.</title>
        <authorList>
            <person name="Puginier C."/>
            <person name="Libourel C."/>
            <person name="Otte J."/>
            <person name="Skaloud P."/>
            <person name="Haon M."/>
            <person name="Grisel S."/>
            <person name="Petersen M."/>
            <person name="Berrin J.G."/>
            <person name="Delaux P.M."/>
            <person name="Dal Grande F."/>
            <person name="Keller J."/>
        </authorList>
    </citation>
    <scope>NUCLEOTIDE SEQUENCE [LARGE SCALE GENOMIC DNA]</scope>
    <source>
        <strain evidence="2 3">SAG 2145</strain>
    </source>
</reference>
<feature type="transmembrane region" description="Helical" evidence="1">
    <location>
        <begin position="26"/>
        <end position="43"/>
    </location>
</feature>
<dbReference type="PANTHER" id="PTHR46867:SF4">
    <property type="entry name" value="MITOCHONDRIAL IMPORT RECEPTOR SUBUNIT TOM9-2"/>
    <property type="match status" value="1"/>
</dbReference>
<sequence>MAGSWNDTFNDTSYVAYKLFKSTGNAFWITATTFLVVVMPLIVEMDKDQSMSDFENQQLGALTGPSPPAK</sequence>
<protein>
    <recommendedName>
        <fullName evidence="4">Mitochondrial import receptor subunit TOM22 homolog</fullName>
    </recommendedName>
</protein>
<keyword evidence="1" id="KW-1133">Transmembrane helix</keyword>
<dbReference type="Proteomes" id="UP001438707">
    <property type="component" value="Unassembled WGS sequence"/>
</dbReference>
<comment type="caution">
    <text evidence="2">The sequence shown here is derived from an EMBL/GenBank/DDBJ whole genome shotgun (WGS) entry which is preliminary data.</text>
</comment>
<accession>A0AAW1Q5Q2</accession>
<evidence type="ECO:0000313" key="2">
    <source>
        <dbReference type="EMBL" id="KAK9816202.1"/>
    </source>
</evidence>
<keyword evidence="1" id="KW-0812">Transmembrane</keyword>
<proteinExistence type="predicted"/>
<evidence type="ECO:0008006" key="4">
    <source>
        <dbReference type="Google" id="ProtNLM"/>
    </source>
</evidence>
<organism evidence="2 3">
    <name type="scientific">Apatococcus lobatus</name>
    <dbReference type="NCBI Taxonomy" id="904363"/>
    <lineage>
        <taxon>Eukaryota</taxon>
        <taxon>Viridiplantae</taxon>
        <taxon>Chlorophyta</taxon>
        <taxon>core chlorophytes</taxon>
        <taxon>Trebouxiophyceae</taxon>
        <taxon>Chlorellales</taxon>
        <taxon>Chlorellaceae</taxon>
        <taxon>Apatococcus</taxon>
    </lineage>
</organism>
<keyword evidence="3" id="KW-1185">Reference proteome</keyword>
<evidence type="ECO:0000313" key="3">
    <source>
        <dbReference type="Proteomes" id="UP001438707"/>
    </source>
</evidence>
<dbReference type="AlphaFoldDB" id="A0AAW1Q5Q2"/>
<dbReference type="EMBL" id="JALJOS010000087">
    <property type="protein sequence ID" value="KAK9816202.1"/>
    <property type="molecule type" value="Genomic_DNA"/>
</dbReference>
<evidence type="ECO:0000256" key="1">
    <source>
        <dbReference type="SAM" id="Phobius"/>
    </source>
</evidence>
<keyword evidence="1" id="KW-0472">Membrane</keyword>
<dbReference type="PANTHER" id="PTHR46867">
    <property type="entry name" value="MITOCHONDRIAL IMPORT RECEPTOR SUBUNIT TOM9-2"/>
    <property type="match status" value="1"/>
</dbReference>